<feature type="compositionally biased region" description="Low complexity" evidence="1">
    <location>
        <begin position="590"/>
        <end position="606"/>
    </location>
</feature>
<feature type="compositionally biased region" description="Basic and acidic residues" evidence="1">
    <location>
        <begin position="630"/>
        <end position="643"/>
    </location>
</feature>
<protein>
    <recommendedName>
        <fullName evidence="4">Baseplate protein J-like domain-containing protein</fullName>
    </recommendedName>
</protein>
<proteinExistence type="predicted"/>
<evidence type="ECO:0000313" key="3">
    <source>
        <dbReference type="Proteomes" id="UP000503011"/>
    </source>
</evidence>
<gene>
    <name evidence="2" type="ORF">Psuf_083590</name>
</gene>
<organism evidence="2 3">
    <name type="scientific">Phytohabitans suffuscus</name>
    <dbReference type="NCBI Taxonomy" id="624315"/>
    <lineage>
        <taxon>Bacteria</taxon>
        <taxon>Bacillati</taxon>
        <taxon>Actinomycetota</taxon>
        <taxon>Actinomycetes</taxon>
        <taxon>Micromonosporales</taxon>
        <taxon>Micromonosporaceae</taxon>
    </lineage>
</organism>
<feature type="compositionally biased region" description="Low complexity" evidence="1">
    <location>
        <begin position="526"/>
        <end position="536"/>
    </location>
</feature>
<dbReference type="RefSeq" id="WP_173152337.1">
    <property type="nucleotide sequence ID" value="NZ_AP022871.1"/>
</dbReference>
<reference evidence="2 3" key="2">
    <citation type="submission" date="2020-03" db="EMBL/GenBank/DDBJ databases">
        <authorList>
            <person name="Ichikawa N."/>
            <person name="Kimura A."/>
            <person name="Kitahashi Y."/>
            <person name="Uohara A."/>
        </authorList>
    </citation>
    <scope>NUCLEOTIDE SEQUENCE [LARGE SCALE GENOMIC DNA]</scope>
    <source>
        <strain evidence="2 3">NBRC 105367</strain>
    </source>
</reference>
<keyword evidence="3" id="KW-1185">Reference proteome</keyword>
<sequence>MHAWRIADPVLAFTGGTMDVRVDITGGDARVLAGLVWSHSTAAGSRTATVLENTPTSVTVRLREECAAASGPPWIEAAVRGDRAQLPSEALGLSLTDIKVAVVRREGVLADAAFYNDGVLDVGKEFQPFGPVARRGDAFYVRSDEAFGKPLSTVDVSLALLSGATREVRPVAWGQSVPVYYQARYSAALHVLEGLVEGGTYGEAYAVISGLAATSTAPRVSWQRRGAGAWAEYAETPGRLGSVSAGDLPANAPFSEPFALGGRPGHFVRAFLAEGDFGWLDYQRRIAAFAAAAAGPGDPDPNDLLPPDPPLVSSLTISYTTEPRRPALVTATGGWTVRTWDPLSPAAFAPFAVPVALPPSGAAAAGTLALGLALPDASLGSSVSLHLDVDSAAACGDPDPGTPRWEVWTGAGWQGVDVADASRGLRQSGILRFVAPLGWAAGSPAVGAAQGRWLRLVTTAPDRVGTLRAVTPDAVEAVYVSRAADPTPETPLAPGQIKGLVTPVPGSRRSPTSPGCAGADRRATRRTCAARPASPGTAGGPRRRGTTRSWCWSASPRSPPPGACRTPARTADRRRAGWGWSSCPPRPNRCRCPPSASRPGSPTRCGRPCRRPRGSRCSARVRPGHRRRRDPAAPRRTRADRAGRGAGGAGGVAAPHDGAAAPLRPGAVRLRRRRLPGVTVRSGPGAAVRGGRTRRCGAVRARRRVPGALRLLGRAPDRRGGAAVNGTVPAPLRLVAPAAPDADFEALRARAVEVVTALAGATWTDHNAGDPGITLLEAAAWGVADQHYRAAGRGLSGWPLAAPSWRPPDALSWAPGTLPADPADVAAVATALARTASGGQSLADALRVPVEDAGGPAEAVSAVLDGAAAAGAPLVPDAGPVVAALLRRRMLDRLALDGSAEVADAVEEARIVLGAGATPDAVRDRAVAILRLLPATARLWDAELAALVERHRRREAAAAVAAAAGRLRAAATAAEVTAVLGDLAGAGLGPDQAHQALALHPAPPGPPEDWEHDDGATMVWPPAPDQALTCEPVTAADYAQRARAVEGVRRAWAVPAALPGIAWHGGPTVVTDRPGVVTLLVERSGGTGTDAQFLRRVLDGAVGEVGDPYDLFARTAPRRVLGEEVNAALLRQCPVLLEATLHAAAGADRAALVAACRDRVAAFLAAGRATAVPDAAAPPHDGPWPPAPQPPGGWVPGEAVSISELVQVMAADPAVLGVSGVRLAVDGGPPLPATPDGAARVPIPAGSVPVLADGDCLRVRLALGAECGDA</sequence>
<feature type="compositionally biased region" description="Low complexity" evidence="1">
    <location>
        <begin position="652"/>
        <end position="662"/>
    </location>
</feature>
<evidence type="ECO:0000313" key="2">
    <source>
        <dbReference type="EMBL" id="BCB91046.1"/>
    </source>
</evidence>
<reference evidence="2 3" key="1">
    <citation type="submission" date="2020-03" db="EMBL/GenBank/DDBJ databases">
        <title>Whole genome shotgun sequence of Phytohabitans suffuscus NBRC 105367.</title>
        <authorList>
            <person name="Komaki H."/>
            <person name="Tamura T."/>
        </authorList>
    </citation>
    <scope>NUCLEOTIDE SEQUENCE [LARGE SCALE GENOMIC DNA]</scope>
    <source>
        <strain evidence="2 3">NBRC 105367</strain>
    </source>
</reference>
<evidence type="ECO:0000256" key="1">
    <source>
        <dbReference type="SAM" id="MobiDB-lite"/>
    </source>
</evidence>
<dbReference type="KEGG" id="psuu:Psuf_083590"/>
<dbReference type="EMBL" id="AP022871">
    <property type="protein sequence ID" value="BCB91046.1"/>
    <property type="molecule type" value="Genomic_DNA"/>
</dbReference>
<evidence type="ECO:0008006" key="4">
    <source>
        <dbReference type="Google" id="ProtNLM"/>
    </source>
</evidence>
<feature type="region of interest" description="Disordered" evidence="1">
    <location>
        <begin position="486"/>
        <end position="662"/>
    </location>
</feature>
<dbReference type="AlphaFoldDB" id="A0A6F8YYA1"/>
<accession>A0A6F8YYA1</accession>
<name>A0A6F8YYA1_9ACTN</name>
<dbReference type="Proteomes" id="UP000503011">
    <property type="component" value="Chromosome"/>
</dbReference>